<dbReference type="InParanoid" id="A0A6N7EWC8"/>
<dbReference type="Pfam" id="PF00595">
    <property type="entry name" value="PDZ"/>
    <property type="match status" value="1"/>
</dbReference>
<dbReference type="InterPro" id="IPR040756">
    <property type="entry name" value="Peptidase_M61_N"/>
</dbReference>
<dbReference type="EMBL" id="WHNW01000005">
    <property type="protein sequence ID" value="MPV86213.1"/>
    <property type="molecule type" value="Genomic_DNA"/>
</dbReference>
<dbReference type="InterPro" id="IPR007963">
    <property type="entry name" value="Peptidase_M61_catalytic"/>
</dbReference>
<dbReference type="Proteomes" id="UP000471298">
    <property type="component" value="Unassembled WGS sequence"/>
</dbReference>
<organism evidence="4 5">
    <name type="scientific">Ostreibacterium oceani</name>
    <dbReference type="NCBI Taxonomy" id="2654998"/>
    <lineage>
        <taxon>Bacteria</taxon>
        <taxon>Pseudomonadati</taxon>
        <taxon>Pseudomonadota</taxon>
        <taxon>Gammaproteobacteria</taxon>
        <taxon>Cardiobacteriales</taxon>
        <taxon>Ostreibacteriaceae</taxon>
        <taxon>Ostreibacterium</taxon>
    </lineage>
</organism>
<dbReference type="InterPro" id="IPR024191">
    <property type="entry name" value="Peptidase_M61"/>
</dbReference>
<gene>
    <name evidence="4" type="ORF">GCU85_05650</name>
</gene>
<evidence type="ECO:0008006" key="6">
    <source>
        <dbReference type="Google" id="ProtNLM"/>
    </source>
</evidence>
<dbReference type="PIRSF" id="PIRSF016493">
    <property type="entry name" value="Glycyl_aminpptds"/>
    <property type="match status" value="1"/>
</dbReference>
<dbReference type="Gene3D" id="2.30.42.10">
    <property type="match status" value="1"/>
</dbReference>
<evidence type="ECO:0000313" key="5">
    <source>
        <dbReference type="Proteomes" id="UP000471298"/>
    </source>
</evidence>
<dbReference type="SUPFAM" id="SSF50156">
    <property type="entry name" value="PDZ domain-like"/>
    <property type="match status" value="1"/>
</dbReference>
<dbReference type="Pfam" id="PF05299">
    <property type="entry name" value="Peptidase_M61"/>
    <property type="match status" value="1"/>
</dbReference>
<evidence type="ECO:0000313" key="4">
    <source>
        <dbReference type="EMBL" id="MPV86213.1"/>
    </source>
</evidence>
<feature type="domain" description="PDZ" evidence="1">
    <location>
        <begin position="502"/>
        <end position="567"/>
    </location>
</feature>
<dbReference type="SUPFAM" id="SSF55486">
    <property type="entry name" value="Metalloproteases ('zincins'), catalytic domain"/>
    <property type="match status" value="1"/>
</dbReference>
<proteinExistence type="predicted"/>
<name>A0A6N7EWC8_9GAMM</name>
<accession>A0A6N7EWC8</accession>
<feature type="domain" description="Peptidase M61 N-terminal" evidence="3">
    <location>
        <begin position="7"/>
        <end position="187"/>
    </location>
</feature>
<dbReference type="Pfam" id="PF17899">
    <property type="entry name" value="Peptidase_M61_N"/>
    <property type="match status" value="1"/>
</dbReference>
<dbReference type="Gene3D" id="2.60.40.3650">
    <property type="match status" value="1"/>
</dbReference>
<evidence type="ECO:0000259" key="1">
    <source>
        <dbReference type="Pfam" id="PF00595"/>
    </source>
</evidence>
<dbReference type="InterPro" id="IPR001478">
    <property type="entry name" value="PDZ"/>
</dbReference>
<dbReference type="RefSeq" id="WP_152810218.1">
    <property type="nucleotide sequence ID" value="NZ_WHNW01000005.1"/>
</dbReference>
<evidence type="ECO:0000259" key="3">
    <source>
        <dbReference type="Pfam" id="PF17899"/>
    </source>
</evidence>
<comment type="caution">
    <text evidence="4">The sequence shown here is derived from an EMBL/GenBank/DDBJ whole genome shotgun (WGS) entry which is preliminary data.</text>
</comment>
<dbReference type="Gene3D" id="1.10.390.10">
    <property type="entry name" value="Neutral Protease Domain 2"/>
    <property type="match status" value="1"/>
</dbReference>
<dbReference type="AlphaFoldDB" id="A0A6N7EWC8"/>
<dbReference type="InterPro" id="IPR027268">
    <property type="entry name" value="Peptidase_M4/M1_CTD_sf"/>
</dbReference>
<evidence type="ECO:0000259" key="2">
    <source>
        <dbReference type="Pfam" id="PF05299"/>
    </source>
</evidence>
<dbReference type="InterPro" id="IPR036034">
    <property type="entry name" value="PDZ_sf"/>
</dbReference>
<feature type="domain" description="Peptidase M61 catalytic" evidence="2">
    <location>
        <begin position="287"/>
        <end position="402"/>
    </location>
</feature>
<protein>
    <recommendedName>
        <fullName evidence="6">Metalloprotease with PDZ domain</fullName>
    </recommendedName>
</protein>
<keyword evidence="5" id="KW-1185">Reference proteome</keyword>
<reference evidence="4 5" key="1">
    <citation type="submission" date="2019-10" db="EMBL/GenBank/DDBJ databases">
        <title>Cardiobacteriales fam. a chemoheterotrophic member of the order Cardiobacteriales, and proposal of Cardiobacteriales fam. nov.</title>
        <authorList>
            <person name="Wang C."/>
        </authorList>
    </citation>
    <scope>NUCLEOTIDE SEQUENCE [LARGE SCALE GENOMIC DNA]</scope>
    <source>
        <strain evidence="4 5">ML27</strain>
    </source>
</reference>
<sequence length="607" mass="68750">MKKPTLHYDIAAKNTGAHLIDVQITIAQSDHDVIAKMPKWIPGSYKIRDYARHVQAFAAYDTDNHPLSWQKTDGDTWQIHSGNQPLTITYQIYAYDLSVRGAYLDDQRLFLNPCCVCLDIIHLSNQPRTITVTPPGPWPCFTQLIPHLIPNSPNSLGSSNQHVAADTTSKTYYAENHDLLIDSPIESAQHTMQQTVSVAQIPHHVVFTGQLLPDYDITRISASIAAICQAQIQLFNGTPLTNDYHFMTYIEPNLYGGLEHLHSTALMASPEMILRQDAPLDKPTIDFLGLCSHEYFHLWNIKRLRPTDYLHYDLYQPQHSEMLWLFEGFTSYYDEVFLRRANIIDEATFLDRQASNLSRVLATPGRHLQSLAESSFDAWTKLYQADNNSRNHMVSYYSKGAIFALYLDLWLRLHTQNQASLDDLMRWLWQHYGQDNRGIDEMDALAGCKQLVSADKHTDLERLFNTGIHGTQDLPLADILTNFGIDYELSPAKTKNQVHTSEPGFRISKNSRHNIDITFLDSLSHAAQVGVSVDDEIIAINHQHIASLDTTAVLFTNQPGESIQLTLNRRGRLFEKHVILAPPAATQVTLKATQQTALGQAWLETTV</sequence>